<geneLocation type="plasmid" evidence="1 2">
    <name>unnamed</name>
</geneLocation>
<dbReference type="HOGENOM" id="CLU_084415_0_0_12"/>
<reference evidence="1" key="1">
    <citation type="submission" date="2013-04" db="EMBL/GenBank/DDBJ databases">
        <title>Comparative Genomics of Relapsing Fever Spirochetes.</title>
        <authorList>
            <person name="Schwan T.G."/>
            <person name="Raffel S.J."/>
            <person name="Porcella S.F."/>
            <person name="Martens C.A."/>
            <person name="Bruno D.P."/>
            <person name="Ricklefs S.M."/>
            <person name="Barbian K.B."/>
        </authorList>
    </citation>
    <scope>NUCLEOTIDE SEQUENCE</scope>
    <source>
        <strain evidence="1">Co53</strain>
        <plasmid evidence="1">unnamed</plasmid>
    </source>
</reference>
<keyword evidence="1" id="KW-0614">Plasmid</keyword>
<dbReference type="InterPro" id="IPR008421">
    <property type="entry name" value="Borrelia_lipoprotein_PFam54/60"/>
</dbReference>
<dbReference type="Pfam" id="PF05714">
    <property type="entry name" value="PFam54_60"/>
    <property type="match status" value="1"/>
</dbReference>
<dbReference type="EMBL" id="CP005746">
    <property type="protein sequence ID" value="AHH11164.1"/>
    <property type="molecule type" value="Genomic_DNA"/>
</dbReference>
<proteinExistence type="predicted"/>
<protein>
    <submittedName>
        <fullName evidence="1">Antigen P35</fullName>
    </submittedName>
</protein>
<dbReference type="OrthoDB" id="351102at2"/>
<name>W5SVC0_9SPIR</name>
<dbReference type="Gene3D" id="1.10.3160.10">
    <property type="entry name" value="Bbcrasp-1"/>
    <property type="match status" value="1"/>
</dbReference>
<dbReference type="AlphaFoldDB" id="W5SVC0"/>
<accession>W5SVC0</accession>
<evidence type="ECO:0000313" key="1">
    <source>
        <dbReference type="EMBL" id="AHH11164.1"/>
    </source>
</evidence>
<dbReference type="NCBIfam" id="NF033730">
    <property type="entry name" value="borfam54_3"/>
    <property type="match status" value="1"/>
</dbReference>
<organism evidence="1">
    <name type="scientific">Borrelia coriaceae ATCC 43381</name>
    <dbReference type="NCBI Taxonomy" id="1408429"/>
    <lineage>
        <taxon>Bacteria</taxon>
        <taxon>Pseudomonadati</taxon>
        <taxon>Spirochaetota</taxon>
        <taxon>Spirochaetia</taxon>
        <taxon>Spirochaetales</taxon>
        <taxon>Borreliaceae</taxon>
        <taxon>Borrelia</taxon>
    </lineage>
</organism>
<gene>
    <name evidence="1" type="ORF">BCO_0027200</name>
</gene>
<dbReference type="Proteomes" id="UP000019330">
    <property type="component" value="Plasmid unnamed"/>
</dbReference>
<evidence type="ECO:0000313" key="2">
    <source>
        <dbReference type="Proteomes" id="UP000019330"/>
    </source>
</evidence>
<keyword evidence="2" id="KW-1185">Reference proteome</keyword>
<sequence length="285" mass="33389">MSIIKEENILKHILSIIFALTLLALTDCNSSSHNSTKSNDIINNHPRDIFIIRPTETNISKIKNYLIEQIQYKVETDLALIKEHETDIIREPAKQLGIQCAIFDEIHYNNVLHKPNATYPIDKNKIKLFYASIDYNIIRLKWLGEILIQIQAPQTKKGNALYKSILNTGREYYQKSFEELINEINTTKNKLNLLNEDQLIDITNNLDTIENLRQIWIGFVDDIINDYRNNAEIQNNNIKLIEHTITKYNKIKDKINDIKDIAHKIKKILKSIKHHYFINKQILSK</sequence>